<dbReference type="InterPro" id="IPR025443">
    <property type="entry name" value="DUF4307"/>
</dbReference>
<dbReference type="Proteomes" id="UP000281708">
    <property type="component" value="Unassembled WGS sequence"/>
</dbReference>
<accession>A0A3L8P993</accession>
<reference evidence="2 3" key="1">
    <citation type="submission" date="2018-10" db="EMBL/GenBank/DDBJ databases">
        <title>Marmoricola sp. 4Q3S-7 whole genome shotgun sequence.</title>
        <authorList>
            <person name="Li F."/>
        </authorList>
    </citation>
    <scope>NUCLEOTIDE SEQUENCE [LARGE SCALE GENOMIC DNA]</scope>
    <source>
        <strain evidence="2 3">4Q3S-7</strain>
    </source>
</reference>
<dbReference type="AlphaFoldDB" id="A0A3L8P993"/>
<keyword evidence="1" id="KW-1133">Transmembrane helix</keyword>
<keyword evidence="1" id="KW-0812">Transmembrane</keyword>
<feature type="transmembrane region" description="Helical" evidence="1">
    <location>
        <begin position="64"/>
        <end position="86"/>
    </location>
</feature>
<comment type="caution">
    <text evidence="2">The sequence shown here is derived from an EMBL/GenBank/DDBJ whole genome shotgun (WGS) entry which is preliminary data.</text>
</comment>
<keyword evidence="1" id="KW-0472">Membrane</keyword>
<organism evidence="2 3">
    <name type="scientific">Nocardioides mangrovicus</name>
    <dbReference type="NCBI Taxonomy" id="2478913"/>
    <lineage>
        <taxon>Bacteria</taxon>
        <taxon>Bacillati</taxon>
        <taxon>Actinomycetota</taxon>
        <taxon>Actinomycetes</taxon>
        <taxon>Propionibacteriales</taxon>
        <taxon>Nocardioidaceae</taxon>
        <taxon>Nocardioides</taxon>
    </lineage>
</organism>
<dbReference type="Pfam" id="PF14155">
    <property type="entry name" value="DUF4307"/>
    <property type="match status" value="1"/>
</dbReference>
<evidence type="ECO:0000313" key="2">
    <source>
        <dbReference type="EMBL" id="RLV51238.1"/>
    </source>
</evidence>
<protein>
    <submittedName>
        <fullName evidence="2">DUF4307 domain-containing protein</fullName>
    </submittedName>
</protein>
<keyword evidence="3" id="KW-1185">Reference proteome</keyword>
<sequence length="171" mass="18061">MAVLAAPLLDSSSGCACTCINLKATRSIVGGVRTLLCVEGAQVGRGADADLAARYGTHRPLRRLVLVVVTIVVAGAGLGWLAWAAWFHSNPAISAGVQGYDVRSSHRVDITVQVRLRDRFVHGECVVEATASDHAVVGERSVTVRRAGTVSVVVRTEREATAVDVAECSER</sequence>
<name>A0A3L8P993_9ACTN</name>
<gene>
    <name evidence="2" type="ORF">D9V37_01935</name>
</gene>
<evidence type="ECO:0000313" key="3">
    <source>
        <dbReference type="Proteomes" id="UP000281708"/>
    </source>
</evidence>
<dbReference type="EMBL" id="RDBE01000001">
    <property type="protein sequence ID" value="RLV51238.1"/>
    <property type="molecule type" value="Genomic_DNA"/>
</dbReference>
<proteinExistence type="predicted"/>
<evidence type="ECO:0000256" key="1">
    <source>
        <dbReference type="SAM" id="Phobius"/>
    </source>
</evidence>